<accession>A0A7C5STL4</accession>
<proteinExistence type="predicted"/>
<gene>
    <name evidence="1" type="ORF">ENJ85_05035</name>
</gene>
<sequence length="122" mass="13200">MKHDASRVYVENGECVVGPAWLGGTVRLWLDALELEVPEGAFLAAVCDGLGAYGRFDEHPVGPGPLDWWGAAMCAFVADQVVWTSEGPVRWARFVGHPAAEEPLSAVALEVLKRARAREASR</sequence>
<evidence type="ECO:0000313" key="1">
    <source>
        <dbReference type="EMBL" id="HHO58521.1"/>
    </source>
</evidence>
<organism evidence="1">
    <name type="scientific">Oceanithermus profundus</name>
    <dbReference type="NCBI Taxonomy" id="187137"/>
    <lineage>
        <taxon>Bacteria</taxon>
        <taxon>Thermotogati</taxon>
        <taxon>Deinococcota</taxon>
        <taxon>Deinococci</taxon>
        <taxon>Thermales</taxon>
        <taxon>Thermaceae</taxon>
        <taxon>Oceanithermus</taxon>
    </lineage>
</organism>
<reference evidence="1" key="1">
    <citation type="journal article" date="2020" name="mSystems">
        <title>Genome- and Community-Level Interaction Insights into Carbon Utilization and Element Cycling Functions of Hydrothermarchaeota in Hydrothermal Sediment.</title>
        <authorList>
            <person name="Zhou Z."/>
            <person name="Liu Y."/>
            <person name="Xu W."/>
            <person name="Pan J."/>
            <person name="Luo Z.H."/>
            <person name="Li M."/>
        </authorList>
    </citation>
    <scope>NUCLEOTIDE SEQUENCE [LARGE SCALE GENOMIC DNA]</scope>
    <source>
        <strain evidence="1">HyVt-523</strain>
    </source>
</reference>
<dbReference type="Proteomes" id="UP000886105">
    <property type="component" value="Unassembled WGS sequence"/>
</dbReference>
<name>A0A7C5STL4_9DEIN</name>
<dbReference type="AlphaFoldDB" id="A0A7C5STL4"/>
<comment type="caution">
    <text evidence="1">The sequence shown here is derived from an EMBL/GenBank/DDBJ whole genome shotgun (WGS) entry which is preliminary data.</text>
</comment>
<dbReference type="EMBL" id="DRNZ01000309">
    <property type="protein sequence ID" value="HHO58521.1"/>
    <property type="molecule type" value="Genomic_DNA"/>
</dbReference>
<protein>
    <submittedName>
        <fullName evidence="1">Uncharacterized protein</fullName>
    </submittedName>
</protein>